<reference evidence="3 4" key="1">
    <citation type="journal article" date="2010" name="Science">
        <title>Genomic analysis of organismal complexity in the multicellular green alga Volvox carteri.</title>
        <authorList>
            <person name="Prochnik S.E."/>
            <person name="Umen J."/>
            <person name="Nedelcu A.M."/>
            <person name="Hallmann A."/>
            <person name="Miller S.M."/>
            <person name="Nishii I."/>
            <person name="Ferris P."/>
            <person name="Kuo A."/>
            <person name="Mitros T."/>
            <person name="Fritz-Laylin L.K."/>
            <person name="Hellsten U."/>
            <person name="Chapman J."/>
            <person name="Simakov O."/>
            <person name="Rensing S.A."/>
            <person name="Terry A."/>
            <person name="Pangilinan J."/>
            <person name="Kapitonov V."/>
            <person name="Jurka J."/>
            <person name="Salamov A."/>
            <person name="Shapiro H."/>
            <person name="Schmutz J."/>
            <person name="Grimwood J."/>
            <person name="Lindquist E."/>
            <person name="Lucas S."/>
            <person name="Grigoriev I.V."/>
            <person name="Schmitt R."/>
            <person name="Kirk D."/>
            <person name="Rokhsar D.S."/>
        </authorList>
    </citation>
    <scope>NUCLEOTIDE SEQUENCE [LARGE SCALE GENOMIC DNA]</scope>
    <source>
        <strain evidence="4">f. Nagariensis / Eve</strain>
    </source>
</reference>
<feature type="compositionally biased region" description="Pro residues" evidence="1">
    <location>
        <begin position="306"/>
        <end position="367"/>
    </location>
</feature>
<dbReference type="InterPro" id="IPR008752">
    <property type="entry name" value="Peptidase_M11"/>
</dbReference>
<protein>
    <recommendedName>
        <fullName evidence="2">Peptidase M11 gametolysin domain-containing protein</fullName>
    </recommendedName>
</protein>
<dbReference type="InterPro" id="IPR024079">
    <property type="entry name" value="MetalloPept_cat_dom_sf"/>
</dbReference>
<proteinExistence type="predicted"/>
<feature type="domain" description="Peptidase M11 gametolysin" evidence="2">
    <location>
        <begin position="454"/>
        <end position="700"/>
    </location>
</feature>
<dbReference type="SUPFAM" id="SSF55486">
    <property type="entry name" value="Metalloproteases ('zincins'), catalytic domain"/>
    <property type="match status" value="1"/>
</dbReference>
<dbReference type="PANTHER" id="PTHR24216">
    <property type="entry name" value="PAXILLIN-RELATED"/>
    <property type="match status" value="1"/>
</dbReference>
<dbReference type="KEGG" id="vcn:VOLCADRAFT_87706"/>
<evidence type="ECO:0000313" key="4">
    <source>
        <dbReference type="Proteomes" id="UP000001058"/>
    </source>
</evidence>
<dbReference type="GO" id="GO:0008237">
    <property type="term" value="F:metallopeptidase activity"/>
    <property type="evidence" value="ECO:0007669"/>
    <property type="project" value="InterPro"/>
</dbReference>
<feature type="compositionally biased region" description="Pro residues" evidence="1">
    <location>
        <begin position="175"/>
        <end position="300"/>
    </location>
</feature>
<dbReference type="RefSeq" id="XP_002947381.1">
    <property type="nucleotide sequence ID" value="XM_002947335.1"/>
</dbReference>
<gene>
    <name evidence="3" type="ORF">VOLCADRAFT_87706</name>
</gene>
<dbReference type="Proteomes" id="UP000001058">
    <property type="component" value="Unassembled WGS sequence"/>
</dbReference>
<dbReference type="EMBL" id="GL378327">
    <property type="protein sequence ID" value="EFJ51429.1"/>
    <property type="molecule type" value="Genomic_DNA"/>
</dbReference>
<dbReference type="Pfam" id="PF05548">
    <property type="entry name" value="Peptidase_M11"/>
    <property type="match status" value="1"/>
</dbReference>
<keyword evidence="4" id="KW-1185">Reference proteome</keyword>
<dbReference type="Gene3D" id="3.40.390.10">
    <property type="entry name" value="Collagenase (Catalytic Domain)"/>
    <property type="match status" value="1"/>
</dbReference>
<accession>D8TM16</accession>
<evidence type="ECO:0000256" key="1">
    <source>
        <dbReference type="SAM" id="MobiDB-lite"/>
    </source>
</evidence>
<dbReference type="GeneID" id="9620344"/>
<organism evidence="4">
    <name type="scientific">Volvox carteri f. nagariensis</name>
    <dbReference type="NCBI Taxonomy" id="3068"/>
    <lineage>
        <taxon>Eukaryota</taxon>
        <taxon>Viridiplantae</taxon>
        <taxon>Chlorophyta</taxon>
        <taxon>core chlorophytes</taxon>
        <taxon>Chlorophyceae</taxon>
        <taxon>CS clade</taxon>
        <taxon>Chlamydomonadales</taxon>
        <taxon>Volvocaceae</taxon>
        <taxon>Volvox</taxon>
    </lineage>
</organism>
<dbReference type="AlphaFoldDB" id="D8TM16"/>
<dbReference type="PANTHER" id="PTHR24216:SF65">
    <property type="entry name" value="PAXILLIN-LIKE PROTEIN 1"/>
    <property type="match status" value="1"/>
</dbReference>
<evidence type="ECO:0000313" key="3">
    <source>
        <dbReference type="EMBL" id="EFJ51429.1"/>
    </source>
</evidence>
<dbReference type="OrthoDB" id="541433at2759"/>
<feature type="compositionally biased region" description="Gly residues" evidence="1">
    <location>
        <begin position="151"/>
        <end position="166"/>
    </location>
</feature>
<feature type="region of interest" description="Disordered" evidence="1">
    <location>
        <begin position="34"/>
        <end position="55"/>
    </location>
</feature>
<feature type="region of interest" description="Disordered" evidence="1">
    <location>
        <begin position="105"/>
        <end position="371"/>
    </location>
</feature>
<dbReference type="PRINTS" id="PR01217">
    <property type="entry name" value="PRICHEXTENSN"/>
</dbReference>
<dbReference type="eggNOG" id="ENOG502QURU">
    <property type="taxonomic scope" value="Eukaryota"/>
</dbReference>
<feature type="compositionally biased region" description="Gly residues" evidence="1">
    <location>
        <begin position="106"/>
        <end position="124"/>
    </location>
</feature>
<feature type="compositionally biased region" description="Polar residues" evidence="1">
    <location>
        <begin position="136"/>
        <end position="147"/>
    </location>
</feature>
<evidence type="ECO:0000259" key="2">
    <source>
        <dbReference type="Pfam" id="PF05548"/>
    </source>
</evidence>
<name>D8TM16_VOLCA</name>
<dbReference type="InParanoid" id="D8TM16"/>
<sequence length="836" mass="88433">MGDPDEVDMKYSGGTVRFRDDGTVRLIDTNGKSWVLSWSRNPPPPSPSSSPSGAGAVMPAAAAAAAAGRGPLQTGQKVYVRGLCGITSRPCWVRVELLTHIRIAKNGGGGQSSGGGGSDGGGSEVGKDGSWLAAPTNASLTSSESVYGSSEGAGGTEGGGGDGGVLPPGSSILSHPPPNPSPPPSRPSPPQPSPSPLPPSNPNPSPPPSRPSPPQPSPSPLPPSNPNPSPPPSRPSPPQPSPSPLPPSNPNPSPPPSRPSPPQPSPSPLPPSNPNPSPPPPDHSPPQPRPSPFPPNPRLPGHPSSPLHPSPSPHPPSPSPPYPKNPPPQPRKPPPPPMRLSPSPRPPTVRFPPLPRRPARPSPPPYTPAMRNQFPTFQEAVEGFSEISFRHPPTPPWGIVPDMMRIMVLAVDICGIESSANMTFMQSTTLPSPVYAHRLWASAQEVWATDIRPFFEKGSFGDLSMPANVNFTRVVPFHVSIPCSGTSSRGVRWSVTSTPDEGILSGMAEAADSAAKALGIPADRYDTRVYLLPDVIGSSSWGTINCPYSPLPVRVWTGAVSGSNAQLRLLVHEMGHNLGLMHSRGYDENGVLLEYGDESCPMGFVQVPTHYNAAQSVWLGWTVPQEVLGADNLLPGTWTTFALRGLADSHFSSLQILPGTWMSSGWGASDKLYVSFRRQTATNTDAGLAAPFRNKVQVHMHGYGSQGCTSPVLLATLDVPANDVSWGSLWPRPGSTLPQDAISPLLVVRVMRIDLVVGVARVALCRAEQFEPESGSQCFDNVDNDCDGLVALVDTGFFLSFTSFNRVGMAGVWEWEWEWVGEGVQRTGVAQQHHTM</sequence>